<sequence length="38" mass="4194">MVRREPDGGQVNFWRGRRPAGQSQKEGERPCVGGVQPA</sequence>
<keyword evidence="2" id="KW-0614">Plasmid</keyword>
<evidence type="ECO:0000256" key="1">
    <source>
        <dbReference type="SAM" id="MobiDB-lite"/>
    </source>
</evidence>
<accession>A0A482M3S4</accession>
<dbReference type="AlphaFoldDB" id="A0A482M3S4"/>
<organism evidence="2">
    <name type="scientific">Klebsiella pneumoniae</name>
    <dbReference type="NCBI Taxonomy" id="573"/>
    <lineage>
        <taxon>Bacteria</taxon>
        <taxon>Pseudomonadati</taxon>
        <taxon>Pseudomonadota</taxon>
        <taxon>Gammaproteobacteria</taxon>
        <taxon>Enterobacterales</taxon>
        <taxon>Enterobacteriaceae</taxon>
        <taxon>Klebsiella/Raoultella group</taxon>
        <taxon>Klebsiella</taxon>
        <taxon>Klebsiella pneumoniae complex</taxon>
    </lineage>
</organism>
<protein>
    <submittedName>
        <fullName evidence="2">Uncharacterized protein</fullName>
    </submittedName>
</protein>
<dbReference type="EMBL" id="MH909340">
    <property type="protein sequence ID" value="QBQ67421.1"/>
    <property type="molecule type" value="Genomic_DNA"/>
</dbReference>
<evidence type="ECO:0000313" key="2">
    <source>
        <dbReference type="EMBL" id="QBQ67421.1"/>
    </source>
</evidence>
<feature type="region of interest" description="Disordered" evidence="1">
    <location>
        <begin position="1"/>
        <end position="38"/>
    </location>
</feature>
<geneLocation type="plasmid" evidence="2">
    <name>pA1763-KPC</name>
</geneLocation>
<proteinExistence type="predicted"/>
<name>A0A482M3S4_KLEPN</name>
<reference evidence="2" key="1">
    <citation type="submission" date="2018-09" db="EMBL/GenBank/DDBJ databases">
        <authorList>
            <person name="Zhou D."/>
        </authorList>
    </citation>
    <scope>NUCLEOTIDE SEQUENCE</scope>
    <source>
        <strain evidence="2">A1763</strain>
        <plasmid evidence="2">pA1763-KPC</plasmid>
    </source>
</reference>